<name>A0A847RWF1_9NEIS</name>
<evidence type="ECO:0000313" key="7">
    <source>
        <dbReference type="EMBL" id="NLR75490.1"/>
    </source>
</evidence>
<dbReference type="PROSITE" id="PS51257">
    <property type="entry name" value="PROKAR_LIPOPROTEIN"/>
    <property type="match status" value="1"/>
</dbReference>
<feature type="domain" description="PNPLA" evidence="6">
    <location>
        <begin position="50"/>
        <end position="208"/>
    </location>
</feature>
<reference evidence="7 8" key="1">
    <citation type="submission" date="2020-04" db="EMBL/GenBank/DDBJ databases">
        <title>Draft genome of Leeia sp. IMCC25680.</title>
        <authorList>
            <person name="Song J."/>
            <person name="Cho J.-C."/>
        </authorList>
    </citation>
    <scope>NUCLEOTIDE SEQUENCE [LARGE SCALE GENOMIC DNA]</scope>
    <source>
        <strain evidence="7 8">IMCC25680</strain>
    </source>
</reference>
<organism evidence="7 8">
    <name type="scientific">Leeia aquatica</name>
    <dbReference type="NCBI Taxonomy" id="2725557"/>
    <lineage>
        <taxon>Bacteria</taxon>
        <taxon>Pseudomonadati</taxon>
        <taxon>Pseudomonadota</taxon>
        <taxon>Betaproteobacteria</taxon>
        <taxon>Neisseriales</taxon>
        <taxon>Leeiaceae</taxon>
        <taxon>Leeia</taxon>
    </lineage>
</organism>
<evidence type="ECO:0000256" key="4">
    <source>
        <dbReference type="PROSITE-ProRule" id="PRU01161"/>
    </source>
</evidence>
<dbReference type="Proteomes" id="UP000587991">
    <property type="component" value="Unassembled WGS sequence"/>
</dbReference>
<dbReference type="InterPro" id="IPR016035">
    <property type="entry name" value="Acyl_Trfase/lysoPLipase"/>
</dbReference>
<evidence type="ECO:0000313" key="8">
    <source>
        <dbReference type="Proteomes" id="UP000587991"/>
    </source>
</evidence>
<dbReference type="Pfam" id="PF01734">
    <property type="entry name" value="Patatin"/>
    <property type="match status" value="1"/>
</dbReference>
<dbReference type="Gene3D" id="3.40.1090.10">
    <property type="entry name" value="Cytosolic phospholipase A2 catalytic domain"/>
    <property type="match status" value="1"/>
</dbReference>
<evidence type="ECO:0000256" key="1">
    <source>
        <dbReference type="ARBA" id="ARBA00022801"/>
    </source>
</evidence>
<evidence type="ECO:0000256" key="5">
    <source>
        <dbReference type="SAM" id="SignalP"/>
    </source>
</evidence>
<dbReference type="PANTHER" id="PTHR14226">
    <property type="entry name" value="NEUROPATHY TARGET ESTERASE/SWISS CHEESE D.MELANOGASTER"/>
    <property type="match status" value="1"/>
</dbReference>
<keyword evidence="8" id="KW-1185">Reference proteome</keyword>
<dbReference type="PROSITE" id="PS51635">
    <property type="entry name" value="PNPLA"/>
    <property type="match status" value="1"/>
</dbReference>
<keyword evidence="3 4" id="KW-0443">Lipid metabolism</keyword>
<dbReference type="InterPro" id="IPR050301">
    <property type="entry name" value="NTE"/>
</dbReference>
<proteinExistence type="predicted"/>
<keyword evidence="2 4" id="KW-0442">Lipid degradation</keyword>
<dbReference type="InterPro" id="IPR002641">
    <property type="entry name" value="PNPLA_dom"/>
</dbReference>
<dbReference type="GO" id="GO:0016787">
    <property type="term" value="F:hydrolase activity"/>
    <property type="evidence" value="ECO:0007669"/>
    <property type="project" value="UniProtKB-UniRule"/>
</dbReference>
<keyword evidence="5" id="KW-0732">Signal</keyword>
<evidence type="ECO:0000256" key="3">
    <source>
        <dbReference type="ARBA" id="ARBA00023098"/>
    </source>
</evidence>
<protein>
    <submittedName>
        <fullName evidence="7">Patatin-like phospholipase family protein</fullName>
    </submittedName>
</protein>
<dbReference type="AlphaFoldDB" id="A0A847RWF1"/>
<dbReference type="PANTHER" id="PTHR14226:SF76">
    <property type="entry name" value="NTE FAMILY PROTEIN RSSA"/>
    <property type="match status" value="1"/>
</dbReference>
<dbReference type="SUPFAM" id="SSF52151">
    <property type="entry name" value="FabD/lysophospholipase-like"/>
    <property type="match status" value="1"/>
</dbReference>
<feature type="active site" description="Proton acceptor" evidence="4">
    <location>
        <position position="195"/>
    </location>
</feature>
<comment type="caution">
    <text evidence="4">Lacks conserved residue(s) required for the propagation of feature annotation.</text>
</comment>
<evidence type="ECO:0000256" key="2">
    <source>
        <dbReference type="ARBA" id="ARBA00022963"/>
    </source>
</evidence>
<dbReference type="GO" id="GO:0016042">
    <property type="term" value="P:lipid catabolic process"/>
    <property type="evidence" value="ECO:0007669"/>
    <property type="project" value="UniProtKB-UniRule"/>
</dbReference>
<keyword evidence="1 4" id="KW-0378">Hydrolase</keyword>
<feature type="active site" description="Nucleophile" evidence="4">
    <location>
        <position position="83"/>
    </location>
</feature>
<evidence type="ECO:0000259" key="6">
    <source>
        <dbReference type="PROSITE" id="PS51635"/>
    </source>
</evidence>
<feature type="signal peptide" evidence="5">
    <location>
        <begin position="1"/>
        <end position="19"/>
    </location>
</feature>
<dbReference type="EMBL" id="JABAIM010000002">
    <property type="protein sequence ID" value="NLR75490.1"/>
    <property type="molecule type" value="Genomic_DNA"/>
</dbReference>
<dbReference type="RefSeq" id="WP_168877153.1">
    <property type="nucleotide sequence ID" value="NZ_JABAIM010000002.1"/>
</dbReference>
<accession>A0A847RWF1</accession>
<dbReference type="CDD" id="cd07205">
    <property type="entry name" value="Pat_PNPLA6_PNPLA7_NTE1_like"/>
    <property type="match status" value="1"/>
</dbReference>
<feature type="short sequence motif" description="GXSXG" evidence="4">
    <location>
        <begin position="81"/>
        <end position="85"/>
    </location>
</feature>
<gene>
    <name evidence="7" type="ORF">HF682_10000</name>
</gene>
<feature type="chain" id="PRO_5032960837" evidence="5">
    <location>
        <begin position="20"/>
        <end position="302"/>
    </location>
</feature>
<feature type="short sequence motif" description="DGA/G" evidence="4">
    <location>
        <begin position="195"/>
        <end position="197"/>
    </location>
</feature>
<comment type="caution">
    <text evidence="7">The sequence shown here is derived from an EMBL/GenBank/DDBJ whole genome shotgun (WGS) entry which is preliminary data.</text>
</comment>
<sequence>MNTVFRMLLLTVLSSLLLACPATTPPANTPAVNAGKPTPKPQTKPVKIALVLGGGAARGFAHVGVIKVLEANGIEPKIVVGTSAGSVVGSLYAAGYSGFDLQKLALSLDQDEVGDWTLPDRGFIKGQALQDFINKNVKNQPIEKLKREFGAVATNLKTGQGVLFQRGNVGMAVRASSSVPGVFQPVNIAGVDYVDGGVVSPVPVKYARQMGADFIIAVDISGSPNSGPITSSKDVLLQSATIMGKTIKEEELKQASVVITPKVGQFAADDFDSKHLAILEGEKAAQALMPQIKQKLAALQKQ</sequence>